<evidence type="ECO:0000256" key="5">
    <source>
        <dbReference type="ARBA" id="ARBA00022963"/>
    </source>
</evidence>
<feature type="domain" description="PLD phosphodiesterase" evidence="8">
    <location>
        <begin position="132"/>
        <end position="159"/>
    </location>
</feature>
<dbReference type="PANTHER" id="PTHR43856">
    <property type="entry name" value="CARDIOLIPIN HYDROLASE"/>
    <property type="match status" value="1"/>
</dbReference>
<name>A0A1F6A4Q2_9BACT</name>
<evidence type="ECO:0000256" key="2">
    <source>
        <dbReference type="ARBA" id="ARBA00008664"/>
    </source>
</evidence>
<evidence type="ECO:0000256" key="3">
    <source>
        <dbReference type="ARBA" id="ARBA00012027"/>
    </source>
</evidence>
<dbReference type="SMART" id="SM00155">
    <property type="entry name" value="PLDc"/>
    <property type="match status" value="2"/>
</dbReference>
<evidence type="ECO:0000313" key="10">
    <source>
        <dbReference type="Proteomes" id="UP000177871"/>
    </source>
</evidence>
<dbReference type="GO" id="GO:0006793">
    <property type="term" value="P:phosphorus metabolic process"/>
    <property type="evidence" value="ECO:0007669"/>
    <property type="project" value="UniProtKB-ARBA"/>
</dbReference>
<dbReference type="Pfam" id="PF13091">
    <property type="entry name" value="PLDc_2"/>
    <property type="match status" value="2"/>
</dbReference>
<keyword evidence="5" id="KW-0442">Lipid degradation</keyword>
<dbReference type="GO" id="GO:0016891">
    <property type="term" value="F:RNA endonuclease activity producing 5'-phosphomonoesters, hydrolytic mechanism"/>
    <property type="evidence" value="ECO:0007669"/>
    <property type="project" value="TreeGrafter"/>
</dbReference>
<keyword evidence="7" id="KW-1133">Transmembrane helix</keyword>
<comment type="similarity">
    <text evidence="2">Belongs to the phospholipase D family.</text>
</comment>
<proteinExistence type="inferred from homology"/>
<evidence type="ECO:0000259" key="8">
    <source>
        <dbReference type="PROSITE" id="PS50035"/>
    </source>
</evidence>
<dbReference type="EMBL" id="MFJK01000005">
    <property type="protein sequence ID" value="OGG19661.1"/>
    <property type="molecule type" value="Genomic_DNA"/>
</dbReference>
<protein>
    <recommendedName>
        <fullName evidence="3">phospholipase D</fullName>
        <ecNumber evidence="3">3.1.4.4</ecNumber>
    </recommendedName>
</protein>
<evidence type="ECO:0000256" key="4">
    <source>
        <dbReference type="ARBA" id="ARBA00022801"/>
    </source>
</evidence>
<dbReference type="CDD" id="cd09128">
    <property type="entry name" value="PLDc_unchar1_2"/>
    <property type="match status" value="1"/>
</dbReference>
<comment type="catalytic activity">
    <reaction evidence="1">
        <text>a 1,2-diacyl-sn-glycero-3-phosphocholine + H2O = a 1,2-diacyl-sn-glycero-3-phosphate + choline + H(+)</text>
        <dbReference type="Rhea" id="RHEA:14445"/>
        <dbReference type="ChEBI" id="CHEBI:15354"/>
        <dbReference type="ChEBI" id="CHEBI:15377"/>
        <dbReference type="ChEBI" id="CHEBI:15378"/>
        <dbReference type="ChEBI" id="CHEBI:57643"/>
        <dbReference type="ChEBI" id="CHEBI:58608"/>
        <dbReference type="EC" id="3.1.4.4"/>
    </reaction>
</comment>
<dbReference type="PANTHER" id="PTHR43856:SF1">
    <property type="entry name" value="MITOCHONDRIAL CARDIOLIPIN HYDROLASE"/>
    <property type="match status" value="1"/>
</dbReference>
<dbReference type="SUPFAM" id="SSF56024">
    <property type="entry name" value="Phospholipase D/nuclease"/>
    <property type="match status" value="2"/>
</dbReference>
<dbReference type="Gene3D" id="3.30.870.10">
    <property type="entry name" value="Endonuclease Chain A"/>
    <property type="match status" value="2"/>
</dbReference>
<dbReference type="InterPro" id="IPR051406">
    <property type="entry name" value="PLD_domain"/>
</dbReference>
<dbReference type="STRING" id="1798381.A2721_00915"/>
<evidence type="ECO:0000313" key="9">
    <source>
        <dbReference type="EMBL" id="OGG19661.1"/>
    </source>
</evidence>
<dbReference type="EC" id="3.1.4.4" evidence="3"/>
<keyword evidence="4" id="KW-0378">Hydrolase</keyword>
<feature type="domain" description="PLD phosphodiesterase" evidence="8">
    <location>
        <begin position="277"/>
        <end position="304"/>
    </location>
</feature>
<dbReference type="InterPro" id="IPR001736">
    <property type="entry name" value="PLipase_D/transphosphatidylase"/>
</dbReference>
<dbReference type="GO" id="GO:0004630">
    <property type="term" value="F:phospholipase D activity"/>
    <property type="evidence" value="ECO:0007669"/>
    <property type="project" value="UniProtKB-EC"/>
</dbReference>
<feature type="transmembrane region" description="Helical" evidence="7">
    <location>
        <begin position="12"/>
        <end position="27"/>
    </location>
</feature>
<keyword evidence="7" id="KW-0812">Transmembrane</keyword>
<gene>
    <name evidence="9" type="ORF">A2721_00915</name>
</gene>
<evidence type="ECO:0000256" key="1">
    <source>
        <dbReference type="ARBA" id="ARBA00000798"/>
    </source>
</evidence>
<accession>A0A1F6A4Q2</accession>
<evidence type="ECO:0000256" key="7">
    <source>
        <dbReference type="SAM" id="Phobius"/>
    </source>
</evidence>
<dbReference type="InterPro" id="IPR025202">
    <property type="entry name" value="PLD-like_dom"/>
</dbReference>
<reference evidence="9 10" key="1">
    <citation type="journal article" date="2016" name="Nat. Commun.">
        <title>Thousands of microbial genomes shed light on interconnected biogeochemical processes in an aquifer system.</title>
        <authorList>
            <person name="Anantharaman K."/>
            <person name="Brown C.T."/>
            <person name="Hug L.A."/>
            <person name="Sharon I."/>
            <person name="Castelle C.J."/>
            <person name="Probst A.J."/>
            <person name="Thomas B.C."/>
            <person name="Singh A."/>
            <person name="Wilkins M.J."/>
            <person name="Karaoz U."/>
            <person name="Brodie E.L."/>
            <person name="Williams K.H."/>
            <person name="Hubbard S.S."/>
            <person name="Banfield J.F."/>
        </authorList>
    </citation>
    <scope>NUCLEOTIDE SEQUENCE [LARGE SCALE GENOMIC DNA]</scope>
</reference>
<sequence length="338" mass="37788">MDKALSSWKIPLYLLLFGVLTIIGVFWEDFGQQKYTAGQVAGTNTNLEVFVQPETGRKPILEAINNAQTEVLVEVYLLSDREVVDALVGAAERGVGVQVMMEQHPFGGGNVNRLTADRLRSTAVEFKWTNPTFALTHEKAIIVDGQTLFILNQNLTQSAFSKNREYNIIDYNPEDVSEARQMFLADWERKRYGPKAPNLIVSPENARGKLEALINSAQQSLDVEAEIIQDRDMIKSLGVKARGIGVRVILPDFGKVAANREEAEELKQAGVEVRTLRSPYVHAKLILVDQVRAYVGSVNLSDASLDQNRELGILVSQADIMEKLSRTFENDWQKAQEI</sequence>
<dbReference type="AlphaFoldDB" id="A0A1F6A4Q2"/>
<keyword evidence="6" id="KW-0443">Lipid metabolism</keyword>
<evidence type="ECO:0000256" key="6">
    <source>
        <dbReference type="ARBA" id="ARBA00023098"/>
    </source>
</evidence>
<dbReference type="GO" id="GO:0016042">
    <property type="term" value="P:lipid catabolic process"/>
    <property type="evidence" value="ECO:0007669"/>
    <property type="project" value="UniProtKB-KW"/>
</dbReference>
<keyword evidence="7" id="KW-0472">Membrane</keyword>
<comment type="caution">
    <text evidence="9">The sequence shown here is derived from an EMBL/GenBank/DDBJ whole genome shotgun (WGS) entry which is preliminary data.</text>
</comment>
<dbReference type="PROSITE" id="PS50035">
    <property type="entry name" value="PLD"/>
    <property type="match status" value="2"/>
</dbReference>
<organism evidence="9 10">
    <name type="scientific">Candidatus Gottesmanbacteria bacterium RIFCSPHIGHO2_01_FULL_47_48</name>
    <dbReference type="NCBI Taxonomy" id="1798381"/>
    <lineage>
        <taxon>Bacteria</taxon>
        <taxon>Candidatus Gottesmaniibacteriota</taxon>
    </lineage>
</organism>
<dbReference type="Proteomes" id="UP000177871">
    <property type="component" value="Unassembled WGS sequence"/>
</dbReference>